<dbReference type="EMBL" id="CP157179">
    <property type="protein sequence ID" value="XBG33379.1"/>
    <property type="molecule type" value="Genomic_DNA"/>
</dbReference>
<keyword evidence="1" id="KW-1133">Transmembrane helix</keyword>
<sequence>MNSEIMSFLLPQPDLLQMSFFAFIWGLTILTGLMVALQAKPNGWEKKWRGGSLESSALQADHGSVHDLSETVATAAEKIAGIMPGMLLVVGLLGTFLGLGMALDHASTILQKSGNASVGAMGGAMQDLTAMMQGLGTKFKTSTWGIMAFILLKVWELALGYESRRLAWCIAKVKDQLAISQEKREAARKAHDVFLHKCMANTAKYLSDAMGKQADAMKVQWHQQLELSSNAMKARKISCWCRDSRV</sequence>
<organism evidence="2">
    <name type="scientific">Pseudomonas sp. 13.2</name>
    <dbReference type="NCBI Taxonomy" id="3144665"/>
    <lineage>
        <taxon>Bacteria</taxon>
        <taxon>Pseudomonadati</taxon>
        <taxon>Pseudomonadota</taxon>
        <taxon>Gammaproteobacteria</taxon>
        <taxon>Pseudomonadales</taxon>
        <taxon>Pseudomonadaceae</taxon>
        <taxon>Pseudomonas</taxon>
    </lineage>
</organism>
<accession>A0AAU7BLN6</accession>
<evidence type="ECO:0000256" key="1">
    <source>
        <dbReference type="SAM" id="Phobius"/>
    </source>
</evidence>
<name>A0AAU7BLN6_9PSED</name>
<protein>
    <recommendedName>
        <fullName evidence="3">MotA/TolQ/ExbB proton channel domain-containing protein</fullName>
    </recommendedName>
</protein>
<proteinExistence type="predicted"/>
<dbReference type="AlphaFoldDB" id="A0AAU7BLN6"/>
<keyword evidence="1" id="KW-0812">Transmembrane</keyword>
<keyword evidence="1" id="KW-0472">Membrane</keyword>
<feature type="transmembrane region" description="Helical" evidence="1">
    <location>
        <begin position="85"/>
        <end position="103"/>
    </location>
</feature>
<reference evidence="2" key="1">
    <citation type="journal article" date="2019" name="Microbiol. Resour. Announc.">
        <title>Draft Genome Sequences of Five Environmental Bacterial Isolates That Degrade Polyethylene Terephthalate Plastic.</title>
        <authorList>
            <person name="Leon-Zayas R."/>
            <person name="Roberts C."/>
            <person name="Vague M."/>
            <person name="Mellies J.L."/>
        </authorList>
    </citation>
    <scope>NUCLEOTIDE SEQUENCE</scope>
    <source>
        <strain evidence="2">13.2</strain>
    </source>
</reference>
<gene>
    <name evidence="2" type="ORF">ABH853_11365</name>
</gene>
<feature type="transmembrane region" description="Helical" evidence="1">
    <location>
        <begin position="141"/>
        <end position="161"/>
    </location>
</feature>
<evidence type="ECO:0000313" key="2">
    <source>
        <dbReference type="EMBL" id="XBG33379.1"/>
    </source>
</evidence>
<feature type="transmembrane region" description="Helical" evidence="1">
    <location>
        <begin position="20"/>
        <end position="39"/>
    </location>
</feature>
<reference evidence="2" key="2">
    <citation type="submission" date="2024-05" db="EMBL/GenBank/DDBJ databases">
        <authorList>
            <person name="Mellies J."/>
            <person name="Newton I."/>
        </authorList>
    </citation>
    <scope>NUCLEOTIDE SEQUENCE</scope>
    <source>
        <strain evidence="2">13.2</strain>
    </source>
</reference>
<evidence type="ECO:0008006" key="3">
    <source>
        <dbReference type="Google" id="ProtNLM"/>
    </source>
</evidence>